<comment type="caution">
    <text evidence="11">The sequence shown here is derived from an EMBL/GenBank/DDBJ whole genome shotgun (WGS) entry which is preliminary data.</text>
</comment>
<name>A0A9W8B7D5_9FUNG</name>
<comment type="subcellular location">
    <subcellularLocation>
        <location evidence="2">Membrane</location>
    </subcellularLocation>
    <subcellularLocation>
        <location evidence="1">Mitochondrion</location>
    </subcellularLocation>
</comment>
<proteinExistence type="predicted"/>
<evidence type="ECO:0000256" key="9">
    <source>
        <dbReference type="SAM" id="MobiDB-lite"/>
    </source>
</evidence>
<evidence type="ECO:0000256" key="3">
    <source>
        <dbReference type="ARBA" id="ARBA00022692"/>
    </source>
</evidence>
<protein>
    <recommendedName>
        <fullName evidence="13">Mitochondrial protein</fullName>
    </recommendedName>
</protein>
<feature type="compositionally biased region" description="Pro residues" evidence="9">
    <location>
        <begin position="38"/>
        <end position="56"/>
    </location>
</feature>
<evidence type="ECO:0000313" key="11">
    <source>
        <dbReference type="EMBL" id="KAJ1984177.1"/>
    </source>
</evidence>
<feature type="region of interest" description="Disordered" evidence="9">
    <location>
        <begin position="18"/>
        <end position="79"/>
    </location>
</feature>
<evidence type="ECO:0000256" key="8">
    <source>
        <dbReference type="SAM" id="Coils"/>
    </source>
</evidence>
<evidence type="ECO:0000256" key="2">
    <source>
        <dbReference type="ARBA" id="ARBA00004370"/>
    </source>
</evidence>
<dbReference type="Pfam" id="PF07798">
    <property type="entry name" value="CCDC90-like"/>
    <property type="match status" value="1"/>
</dbReference>
<dbReference type="PANTHER" id="PTHR14360:SF12">
    <property type="entry name" value="MOZ PROTEIN REPRESENTS A CHROMATIN-ASSOCIATED ACETYLTRANSFERASE"/>
    <property type="match status" value="1"/>
</dbReference>
<dbReference type="PANTHER" id="PTHR14360">
    <property type="entry name" value="PROTEIN FMP32, MITOCHONDRIAL"/>
    <property type="match status" value="1"/>
</dbReference>
<feature type="compositionally biased region" description="Low complexity" evidence="9">
    <location>
        <begin position="57"/>
        <end position="67"/>
    </location>
</feature>
<gene>
    <name evidence="11" type="ORF">H4R34_000831</name>
</gene>
<dbReference type="Gene3D" id="1.20.5.340">
    <property type="match status" value="1"/>
</dbReference>
<accession>A0A9W8B7D5</accession>
<feature type="compositionally biased region" description="Polar residues" evidence="9">
    <location>
        <begin position="301"/>
        <end position="311"/>
    </location>
</feature>
<dbReference type="GO" id="GO:0016020">
    <property type="term" value="C:membrane"/>
    <property type="evidence" value="ECO:0007669"/>
    <property type="project" value="UniProtKB-SubCell"/>
</dbReference>
<reference evidence="11" key="1">
    <citation type="submission" date="2022-07" db="EMBL/GenBank/DDBJ databases">
        <title>Phylogenomic reconstructions and comparative analyses of Kickxellomycotina fungi.</title>
        <authorList>
            <person name="Reynolds N.K."/>
            <person name="Stajich J.E."/>
            <person name="Barry K."/>
            <person name="Grigoriev I.V."/>
            <person name="Crous P."/>
            <person name="Smith M.E."/>
        </authorList>
    </citation>
    <scope>NUCLEOTIDE SEQUENCE</scope>
    <source>
        <strain evidence="11">RSA 567</strain>
    </source>
</reference>
<dbReference type="Proteomes" id="UP001151582">
    <property type="component" value="Unassembled WGS sequence"/>
</dbReference>
<evidence type="ECO:0000256" key="6">
    <source>
        <dbReference type="ARBA" id="ARBA00023128"/>
    </source>
</evidence>
<keyword evidence="3 10" id="KW-0812">Transmembrane</keyword>
<evidence type="ECO:0000256" key="10">
    <source>
        <dbReference type="SAM" id="Phobius"/>
    </source>
</evidence>
<keyword evidence="5 8" id="KW-0175">Coiled coil</keyword>
<dbReference type="EMBL" id="JANBQB010000028">
    <property type="protein sequence ID" value="KAJ1984177.1"/>
    <property type="molecule type" value="Genomic_DNA"/>
</dbReference>
<keyword evidence="12" id="KW-1185">Reference proteome</keyword>
<feature type="coiled-coil region" evidence="8">
    <location>
        <begin position="173"/>
        <end position="233"/>
    </location>
</feature>
<evidence type="ECO:0000313" key="12">
    <source>
        <dbReference type="Proteomes" id="UP001151582"/>
    </source>
</evidence>
<keyword evidence="6" id="KW-0496">Mitochondrion</keyword>
<evidence type="ECO:0000256" key="4">
    <source>
        <dbReference type="ARBA" id="ARBA00022989"/>
    </source>
</evidence>
<feature type="transmembrane region" description="Helical" evidence="10">
    <location>
        <begin position="256"/>
        <end position="274"/>
    </location>
</feature>
<keyword evidence="4 10" id="KW-1133">Transmembrane helix</keyword>
<dbReference type="GO" id="GO:0005739">
    <property type="term" value="C:mitochondrion"/>
    <property type="evidence" value="ECO:0007669"/>
    <property type="project" value="UniProtKB-SubCell"/>
</dbReference>
<evidence type="ECO:0000256" key="1">
    <source>
        <dbReference type="ARBA" id="ARBA00004173"/>
    </source>
</evidence>
<evidence type="ECO:0008006" key="13">
    <source>
        <dbReference type="Google" id="ProtNLM"/>
    </source>
</evidence>
<sequence length="311" mass="34453">MRSCIASRLRQVNTWPIHPFRLHGGSRPINKSYTTAAPSPPPPPLQPPSPLKPSSPPSSAEAPASKLPELESPHISDSQTKVLKNLIRKSLGDPPAHPFDSFQVVQQLRNDGGFTTTQAIALMECLRACLTEGITSVHGDMLRKADLDNSAHLFKAALTELRTEIRVLREIDKAALKAELDGAEQDIDSIRHRLNEDMVNLKSEVQIDLNQYKSDQRASVQTMEEALQETNDRFVLSLGIVRTEMEAVKWETTRKGIMSIYGGVAVVALIWMLLPARPNEADRNGDASNSSPTERLDEFLTLSNSHRAVNR</sequence>
<evidence type="ECO:0000256" key="7">
    <source>
        <dbReference type="ARBA" id="ARBA00023136"/>
    </source>
</evidence>
<organism evidence="11 12">
    <name type="scientific">Dimargaris verticillata</name>
    <dbReference type="NCBI Taxonomy" id="2761393"/>
    <lineage>
        <taxon>Eukaryota</taxon>
        <taxon>Fungi</taxon>
        <taxon>Fungi incertae sedis</taxon>
        <taxon>Zoopagomycota</taxon>
        <taxon>Kickxellomycotina</taxon>
        <taxon>Dimargaritomycetes</taxon>
        <taxon>Dimargaritales</taxon>
        <taxon>Dimargaritaceae</taxon>
        <taxon>Dimargaris</taxon>
    </lineage>
</organism>
<keyword evidence="7 10" id="KW-0472">Membrane</keyword>
<dbReference type="OrthoDB" id="1552at2759"/>
<feature type="region of interest" description="Disordered" evidence="9">
    <location>
        <begin position="281"/>
        <end position="311"/>
    </location>
</feature>
<evidence type="ECO:0000256" key="5">
    <source>
        <dbReference type="ARBA" id="ARBA00023054"/>
    </source>
</evidence>
<dbReference type="InterPro" id="IPR024461">
    <property type="entry name" value="CCDC90-like"/>
</dbReference>
<dbReference type="AlphaFoldDB" id="A0A9W8B7D5"/>